<dbReference type="Proteomes" id="UP000236655">
    <property type="component" value="Chromosome"/>
</dbReference>
<dbReference type="InterPro" id="IPR050833">
    <property type="entry name" value="Poly_Biosynth_Transport"/>
</dbReference>
<dbReference type="KEGG" id="nba:CUN60_04505"/>
<keyword evidence="5 6" id="KW-0472">Membrane</keyword>
<accession>A0A2I7N541</accession>
<dbReference type="GO" id="GO:0005886">
    <property type="term" value="C:plasma membrane"/>
    <property type="evidence" value="ECO:0007669"/>
    <property type="project" value="UniProtKB-SubCell"/>
</dbReference>
<protein>
    <recommendedName>
        <fullName evidence="9">O-antigen transporter</fullName>
    </recommendedName>
</protein>
<sequence>MTNFRKYASSAVFRNFVYLNLTQVINYIFPFVTFPYVSRIFSQDNYGLIITATAFASYLGLFTDFGFNLSATRDIAKEAKENPLAINRIFNSVITAKIVLYFVFLIPLCGFIFISDKYSRHASIFMWYFAGVFGNLLFPTWYFQATNNMQNIAKFNLLSRVLGVLLLFLIVRNNDDLLNFAIMNAVISLIIGVLAIYIVISKYHIHLKLSFKFTALLVTIKEGFASFTAVLLISFYTTFNSLLLSWFCGYKDVAIYGVADKIIGIVLTVQGALIQAVYPSITAEEQGSIIKHKTLKLFRYNIFLGVMICVFLNLFAPLIIHIFTGHKYDLSIPVLRILSLVPIIMAFSSALSTYCFALKKERYQVYAYIIGVIYCIMANLILIKNYTYFAVSYNYLLCEIISLFALYLFIKNIKSR</sequence>
<feature type="transmembrane region" description="Helical" evidence="6">
    <location>
        <begin position="335"/>
        <end position="358"/>
    </location>
</feature>
<dbReference type="PANTHER" id="PTHR30250:SF11">
    <property type="entry name" value="O-ANTIGEN TRANSPORTER-RELATED"/>
    <property type="match status" value="1"/>
</dbReference>
<evidence type="ECO:0000313" key="7">
    <source>
        <dbReference type="EMBL" id="AUR51579.1"/>
    </source>
</evidence>
<comment type="subcellular location">
    <subcellularLocation>
        <location evidence="1">Cell membrane</location>
        <topology evidence="1">Multi-pass membrane protein</topology>
    </subcellularLocation>
</comment>
<dbReference type="InterPro" id="IPR002797">
    <property type="entry name" value="Polysacc_synth"/>
</dbReference>
<evidence type="ECO:0000256" key="1">
    <source>
        <dbReference type="ARBA" id="ARBA00004651"/>
    </source>
</evidence>
<evidence type="ECO:0000256" key="3">
    <source>
        <dbReference type="ARBA" id="ARBA00022692"/>
    </source>
</evidence>
<dbReference type="Pfam" id="PF01943">
    <property type="entry name" value="Polysacc_synt"/>
    <property type="match status" value="1"/>
</dbReference>
<keyword evidence="3 6" id="KW-0812">Transmembrane</keyword>
<dbReference type="EMBL" id="CP024847">
    <property type="protein sequence ID" value="AUR51579.1"/>
    <property type="molecule type" value="Genomic_DNA"/>
</dbReference>
<feature type="transmembrane region" description="Helical" evidence="6">
    <location>
        <begin position="89"/>
        <end position="113"/>
    </location>
</feature>
<name>A0A2I7N541_9NEIS</name>
<evidence type="ECO:0000256" key="6">
    <source>
        <dbReference type="SAM" id="Phobius"/>
    </source>
</evidence>
<feature type="transmembrane region" description="Helical" evidence="6">
    <location>
        <begin position="177"/>
        <end position="201"/>
    </location>
</feature>
<dbReference type="CDD" id="cd13128">
    <property type="entry name" value="MATE_Wzx_like"/>
    <property type="match status" value="1"/>
</dbReference>
<feature type="transmembrane region" description="Helical" evidence="6">
    <location>
        <begin position="155"/>
        <end position="171"/>
    </location>
</feature>
<evidence type="ECO:0008006" key="9">
    <source>
        <dbReference type="Google" id="ProtNLM"/>
    </source>
</evidence>
<gene>
    <name evidence="7" type="ORF">CUN60_04505</name>
</gene>
<feature type="transmembrane region" description="Helical" evidence="6">
    <location>
        <begin position="262"/>
        <end position="281"/>
    </location>
</feature>
<proteinExistence type="predicted"/>
<feature type="transmembrane region" description="Helical" evidence="6">
    <location>
        <begin position="365"/>
        <end position="383"/>
    </location>
</feature>
<evidence type="ECO:0000313" key="8">
    <source>
        <dbReference type="Proteomes" id="UP000236655"/>
    </source>
</evidence>
<keyword evidence="2" id="KW-1003">Cell membrane</keyword>
<reference evidence="8" key="1">
    <citation type="submission" date="2017-11" db="EMBL/GenBank/DDBJ databases">
        <authorList>
            <person name="Chan K.G."/>
            <person name="Lee L.S."/>
        </authorList>
    </citation>
    <scope>NUCLEOTIDE SEQUENCE [LARGE SCALE GENOMIC DNA]</scope>
    <source>
        <strain evidence="8">DSM 100970</strain>
    </source>
</reference>
<feature type="transmembrane region" description="Helical" evidence="6">
    <location>
        <begin position="125"/>
        <end position="143"/>
    </location>
</feature>
<evidence type="ECO:0000256" key="2">
    <source>
        <dbReference type="ARBA" id="ARBA00022475"/>
    </source>
</evidence>
<dbReference type="PANTHER" id="PTHR30250">
    <property type="entry name" value="PST FAMILY PREDICTED COLANIC ACID TRANSPORTER"/>
    <property type="match status" value="1"/>
</dbReference>
<keyword evidence="4 6" id="KW-1133">Transmembrane helix</keyword>
<evidence type="ECO:0000256" key="5">
    <source>
        <dbReference type="ARBA" id="ARBA00023136"/>
    </source>
</evidence>
<feature type="transmembrane region" description="Helical" evidence="6">
    <location>
        <begin position="12"/>
        <end position="34"/>
    </location>
</feature>
<feature type="transmembrane region" description="Helical" evidence="6">
    <location>
        <begin position="389"/>
        <end position="410"/>
    </location>
</feature>
<feature type="transmembrane region" description="Helical" evidence="6">
    <location>
        <begin position="46"/>
        <end position="69"/>
    </location>
</feature>
<keyword evidence="8" id="KW-1185">Reference proteome</keyword>
<feature type="transmembrane region" description="Helical" evidence="6">
    <location>
        <begin position="302"/>
        <end position="323"/>
    </location>
</feature>
<dbReference type="RefSeq" id="WP_102950878.1">
    <property type="nucleotide sequence ID" value="NZ_CP024847.1"/>
</dbReference>
<feature type="transmembrane region" description="Helical" evidence="6">
    <location>
        <begin position="213"/>
        <end position="236"/>
    </location>
</feature>
<dbReference type="OrthoDB" id="103403at2"/>
<organism evidence="7 8">
    <name type="scientific">Aquella oligotrophica</name>
    <dbReference type="NCBI Taxonomy" id="2067065"/>
    <lineage>
        <taxon>Bacteria</taxon>
        <taxon>Pseudomonadati</taxon>
        <taxon>Pseudomonadota</taxon>
        <taxon>Betaproteobacteria</taxon>
        <taxon>Neisseriales</taxon>
        <taxon>Neisseriaceae</taxon>
        <taxon>Aquella</taxon>
    </lineage>
</organism>
<evidence type="ECO:0000256" key="4">
    <source>
        <dbReference type="ARBA" id="ARBA00022989"/>
    </source>
</evidence>
<dbReference type="AlphaFoldDB" id="A0A2I7N541"/>